<keyword evidence="4" id="KW-1185">Reference proteome</keyword>
<dbReference type="OrthoDB" id="9801186at2"/>
<dbReference type="Gene3D" id="3.40.50.720">
    <property type="entry name" value="NAD(P)-binding Rossmann-like Domain"/>
    <property type="match status" value="1"/>
</dbReference>
<dbReference type="PANTHER" id="PTHR44154">
    <property type="entry name" value="QUINONE OXIDOREDUCTASE"/>
    <property type="match status" value="1"/>
</dbReference>
<gene>
    <name evidence="3" type="ORF">SAMN05421756_102505</name>
</gene>
<protein>
    <submittedName>
        <fullName evidence="3">NADPH:quinone reductase</fullName>
    </submittedName>
</protein>
<dbReference type="Proteomes" id="UP000198504">
    <property type="component" value="Unassembled WGS sequence"/>
</dbReference>
<proteinExistence type="predicted"/>
<dbReference type="AlphaFoldDB" id="A0A1H9DDD9"/>
<dbReference type="InterPro" id="IPR013154">
    <property type="entry name" value="ADH-like_N"/>
</dbReference>
<dbReference type="Gene3D" id="3.90.180.10">
    <property type="entry name" value="Medium-chain alcohol dehydrogenases, catalytic domain"/>
    <property type="match status" value="1"/>
</dbReference>
<dbReference type="RefSeq" id="WP_091178356.1">
    <property type="nucleotide sequence ID" value="NZ_FOFA01000002.1"/>
</dbReference>
<dbReference type="SUPFAM" id="SSF50129">
    <property type="entry name" value="GroES-like"/>
    <property type="match status" value="1"/>
</dbReference>
<feature type="domain" description="Enoyl reductase (ER)" evidence="2">
    <location>
        <begin position="10"/>
        <end position="299"/>
    </location>
</feature>
<dbReference type="CDD" id="cd05289">
    <property type="entry name" value="MDR_like_2"/>
    <property type="match status" value="1"/>
</dbReference>
<dbReference type="EMBL" id="FOFA01000002">
    <property type="protein sequence ID" value="SEQ11480.1"/>
    <property type="molecule type" value="Genomic_DNA"/>
</dbReference>
<dbReference type="Pfam" id="PF13602">
    <property type="entry name" value="ADH_zinc_N_2"/>
    <property type="match status" value="1"/>
</dbReference>
<dbReference type="STRING" id="1036181.SAMN05421756_102505"/>
<dbReference type="InterPro" id="IPR036291">
    <property type="entry name" value="NAD(P)-bd_dom_sf"/>
</dbReference>
<reference evidence="4" key="1">
    <citation type="submission" date="2016-10" db="EMBL/GenBank/DDBJ databases">
        <authorList>
            <person name="Varghese N."/>
            <person name="Submissions S."/>
        </authorList>
    </citation>
    <scope>NUCLEOTIDE SEQUENCE [LARGE SCALE GENOMIC DNA]</scope>
    <source>
        <strain evidence="4">CGMCC 4.6856</strain>
    </source>
</reference>
<dbReference type="SUPFAM" id="SSF51735">
    <property type="entry name" value="NAD(P)-binding Rossmann-fold domains"/>
    <property type="match status" value="1"/>
</dbReference>
<dbReference type="InterPro" id="IPR011032">
    <property type="entry name" value="GroES-like_sf"/>
</dbReference>
<dbReference type="GO" id="GO:0016491">
    <property type="term" value="F:oxidoreductase activity"/>
    <property type="evidence" value="ECO:0007669"/>
    <property type="project" value="InterPro"/>
</dbReference>
<dbReference type="PANTHER" id="PTHR44154:SF1">
    <property type="entry name" value="QUINONE OXIDOREDUCTASE"/>
    <property type="match status" value="1"/>
</dbReference>
<name>A0A1H9DDD9_9ACTN</name>
<evidence type="ECO:0000313" key="4">
    <source>
        <dbReference type="Proteomes" id="UP000198504"/>
    </source>
</evidence>
<dbReference type="InterPro" id="IPR020843">
    <property type="entry name" value="ER"/>
</dbReference>
<dbReference type="SMART" id="SM00829">
    <property type="entry name" value="PKS_ER"/>
    <property type="match status" value="1"/>
</dbReference>
<dbReference type="InterPro" id="IPR051603">
    <property type="entry name" value="Zinc-ADH_QOR/CCCR"/>
</dbReference>
<evidence type="ECO:0000313" key="3">
    <source>
        <dbReference type="EMBL" id="SEQ11480.1"/>
    </source>
</evidence>
<dbReference type="Pfam" id="PF08240">
    <property type="entry name" value="ADH_N"/>
    <property type="match status" value="1"/>
</dbReference>
<evidence type="ECO:0000259" key="2">
    <source>
        <dbReference type="SMART" id="SM00829"/>
    </source>
</evidence>
<accession>A0A1H9DDD9</accession>
<sequence>MRAVTYSELGGPEVLEVADVPEPHAGPGQVRIKVAAASVNPVDWKTFRGLMPGAQAPAGPTVLGWDASGVVDEVGEGVTGVAVGDDVFGFGRGTQAERTVLTAWAPKPASLDWSVAAAAPSALETSERVLRLLDLQPGQTLFVAGGAGGVGAVLVQMAVAAGVTVVASASADNQGYLAEIGAVGVPYGEGLVDRVRAAAPDGVDAVADVAGKTPAADLFALAPSRDKVLSIANFDLAAEGGRVTGGSESERRPTEALAQGVELLRESKVVIKVQTFPLERAREAYETSLSGHVRGKLVLLP</sequence>
<evidence type="ECO:0000256" key="1">
    <source>
        <dbReference type="ARBA" id="ARBA00022857"/>
    </source>
</evidence>
<keyword evidence="1" id="KW-0521">NADP</keyword>
<organism evidence="3 4">
    <name type="scientific">Microlunatus flavus</name>
    <dbReference type="NCBI Taxonomy" id="1036181"/>
    <lineage>
        <taxon>Bacteria</taxon>
        <taxon>Bacillati</taxon>
        <taxon>Actinomycetota</taxon>
        <taxon>Actinomycetes</taxon>
        <taxon>Propionibacteriales</taxon>
        <taxon>Propionibacteriaceae</taxon>
        <taxon>Microlunatus</taxon>
    </lineage>
</organism>